<keyword evidence="2" id="KW-1185">Reference proteome</keyword>
<evidence type="ECO:0000313" key="1">
    <source>
        <dbReference type="EMBL" id="GAA57631.1"/>
    </source>
</evidence>
<gene>
    <name evidence="1" type="ORF">CLF_112995</name>
</gene>
<sequence>MTPEIERLCTQIAEKPVAFVILGQNNYSKALLVNELLQKPVLPVEKEGDTRTYWCLISIHGGSKHATAAMKKASKKLPVEVTLNLVDPQRNDLIDSGKADLEKCPFKSMSTFCGRLEIVEFQCQCHPNGCRRYKADAANSLVVHGEKGPEDTTRIDAEEDQGIWLSPNMSFSLHLEKSAQKAFAVLRMIRRTFSRITRTDFKIIYGAYVRPPVEYANPVVYSGRTKDVILIERVQ</sequence>
<organism evidence="1 2">
    <name type="scientific">Clonorchis sinensis</name>
    <name type="common">Chinese liver fluke</name>
    <dbReference type="NCBI Taxonomy" id="79923"/>
    <lineage>
        <taxon>Eukaryota</taxon>
        <taxon>Metazoa</taxon>
        <taxon>Spiralia</taxon>
        <taxon>Lophotrochozoa</taxon>
        <taxon>Platyhelminthes</taxon>
        <taxon>Trematoda</taxon>
        <taxon>Digenea</taxon>
        <taxon>Opisthorchiida</taxon>
        <taxon>Opisthorchiata</taxon>
        <taxon>Opisthorchiidae</taxon>
        <taxon>Clonorchis</taxon>
    </lineage>
</organism>
<dbReference type="EMBL" id="DF144909">
    <property type="protein sequence ID" value="GAA57631.1"/>
    <property type="molecule type" value="Genomic_DNA"/>
</dbReference>
<reference key="2">
    <citation type="submission" date="2011-10" db="EMBL/GenBank/DDBJ databases">
        <title>The genome and transcriptome sequence of Clonorchis sinensis provide insights into the carcinogenic liver fluke.</title>
        <authorList>
            <person name="Wang X."/>
            <person name="Huang Y."/>
            <person name="Chen W."/>
            <person name="Liu H."/>
            <person name="Guo L."/>
            <person name="Chen Y."/>
            <person name="Luo F."/>
            <person name="Zhou W."/>
            <person name="Sun J."/>
            <person name="Mao Q."/>
            <person name="Liang P."/>
            <person name="Zhou C."/>
            <person name="Tian Y."/>
            <person name="Men J."/>
            <person name="Lv X."/>
            <person name="Huang L."/>
            <person name="Zhou J."/>
            <person name="Hu Y."/>
            <person name="Li R."/>
            <person name="Zhang F."/>
            <person name="Lei H."/>
            <person name="Li X."/>
            <person name="Hu X."/>
            <person name="Liang C."/>
            <person name="Xu J."/>
            <person name="Wu Z."/>
            <person name="Yu X."/>
        </authorList>
    </citation>
    <scope>NUCLEOTIDE SEQUENCE</scope>
    <source>
        <strain>Henan</strain>
    </source>
</reference>
<name>G7YXF1_CLOSI</name>
<evidence type="ECO:0000313" key="2">
    <source>
        <dbReference type="Proteomes" id="UP000008909"/>
    </source>
</evidence>
<protein>
    <submittedName>
        <fullName evidence="1">Uncharacterized protein</fullName>
    </submittedName>
</protein>
<reference evidence="1" key="1">
    <citation type="journal article" date="2011" name="Genome Biol.">
        <title>The draft genome of the carcinogenic human liver fluke Clonorchis sinensis.</title>
        <authorList>
            <person name="Wang X."/>
            <person name="Chen W."/>
            <person name="Huang Y."/>
            <person name="Sun J."/>
            <person name="Men J."/>
            <person name="Liu H."/>
            <person name="Luo F."/>
            <person name="Guo L."/>
            <person name="Lv X."/>
            <person name="Deng C."/>
            <person name="Zhou C."/>
            <person name="Fan Y."/>
            <person name="Li X."/>
            <person name="Huang L."/>
            <person name="Hu Y."/>
            <person name="Liang C."/>
            <person name="Hu X."/>
            <person name="Xu J."/>
            <person name="Yu X."/>
        </authorList>
    </citation>
    <scope>NUCLEOTIDE SEQUENCE [LARGE SCALE GENOMIC DNA]</scope>
    <source>
        <strain evidence="1">Henan</strain>
    </source>
</reference>
<proteinExistence type="predicted"/>
<dbReference type="Proteomes" id="UP000008909">
    <property type="component" value="Unassembled WGS sequence"/>
</dbReference>
<dbReference type="AlphaFoldDB" id="G7YXF1"/>
<accession>G7YXF1</accession>